<dbReference type="Proteomes" id="UP000464378">
    <property type="component" value="Chromosome"/>
</dbReference>
<dbReference type="KEGG" id="tim:GMBLW1_22380"/>
<evidence type="ECO:0000313" key="1">
    <source>
        <dbReference type="EMBL" id="VIP01722.1"/>
    </source>
</evidence>
<sequence>MSTWNVPTAAPFESVCVSMAAIEHWLRGHCADQKPSRGQYRDDHFKVFDESRIQAIWNPDRRTFRNRLIDAVPLIQDLGNLISPAIDHGSYLLHDEYDLNNRFAKHCAVVVCKPGLVAILEQLRTGWNFTTAYFTHNTDSRTRGYRSTVIRLVQTYTNSTNRLPAPTESVWISKTVRRTNIRFGNSPLWGEHDGHFDPIRIQDW</sequence>
<evidence type="ECO:0000313" key="2">
    <source>
        <dbReference type="Proteomes" id="UP000464378"/>
    </source>
</evidence>
<dbReference type="EMBL" id="LR586016">
    <property type="protein sequence ID" value="VIP01722.1"/>
    <property type="molecule type" value="Genomic_DNA"/>
</dbReference>
<gene>
    <name evidence="1" type="ORF">GMBLW1_22380</name>
</gene>
<accession>A0A6C2YLC6</accession>
<dbReference type="RefSeq" id="WP_162656975.1">
    <property type="nucleotide sequence ID" value="NZ_LR593887.1"/>
</dbReference>
<reference evidence="1" key="1">
    <citation type="submission" date="2019-04" db="EMBL/GenBank/DDBJ databases">
        <authorList>
            <consortium name="Science for Life Laboratories"/>
        </authorList>
    </citation>
    <scope>NUCLEOTIDE SEQUENCE</scope>
    <source>
        <strain evidence="1">MBLW1</strain>
    </source>
</reference>
<organism evidence="1">
    <name type="scientific">Tuwongella immobilis</name>
    <dbReference type="NCBI Taxonomy" id="692036"/>
    <lineage>
        <taxon>Bacteria</taxon>
        <taxon>Pseudomonadati</taxon>
        <taxon>Planctomycetota</taxon>
        <taxon>Planctomycetia</taxon>
        <taxon>Gemmatales</taxon>
        <taxon>Gemmataceae</taxon>
        <taxon>Tuwongella</taxon>
    </lineage>
</organism>
<dbReference type="EMBL" id="LR593887">
    <property type="protein sequence ID" value="VTR99254.1"/>
    <property type="molecule type" value="Genomic_DNA"/>
</dbReference>
<name>A0A6C2YLC6_9BACT</name>
<keyword evidence="2" id="KW-1185">Reference proteome</keyword>
<protein>
    <submittedName>
        <fullName evidence="1">Uncharacterized protein</fullName>
    </submittedName>
</protein>
<dbReference type="AlphaFoldDB" id="A0A6C2YLC6"/>
<dbReference type="InParanoid" id="A0A6C2YLC6"/>
<proteinExistence type="predicted"/>